<name>A0AAD7CWA3_MYCRO</name>
<dbReference type="Proteomes" id="UP001221757">
    <property type="component" value="Unassembled WGS sequence"/>
</dbReference>
<evidence type="ECO:0008006" key="4">
    <source>
        <dbReference type="Google" id="ProtNLM"/>
    </source>
</evidence>
<dbReference type="AlphaFoldDB" id="A0AAD7CWA3"/>
<evidence type="ECO:0000313" key="3">
    <source>
        <dbReference type="Proteomes" id="UP001221757"/>
    </source>
</evidence>
<reference evidence="2" key="1">
    <citation type="submission" date="2023-03" db="EMBL/GenBank/DDBJ databases">
        <title>Massive genome expansion in bonnet fungi (Mycena s.s.) driven by repeated elements and novel gene families across ecological guilds.</title>
        <authorList>
            <consortium name="Lawrence Berkeley National Laboratory"/>
            <person name="Harder C.B."/>
            <person name="Miyauchi S."/>
            <person name="Viragh M."/>
            <person name="Kuo A."/>
            <person name="Thoen E."/>
            <person name="Andreopoulos B."/>
            <person name="Lu D."/>
            <person name="Skrede I."/>
            <person name="Drula E."/>
            <person name="Henrissat B."/>
            <person name="Morin E."/>
            <person name="Kohler A."/>
            <person name="Barry K."/>
            <person name="LaButti K."/>
            <person name="Morin E."/>
            <person name="Salamov A."/>
            <person name="Lipzen A."/>
            <person name="Mereny Z."/>
            <person name="Hegedus B."/>
            <person name="Baldrian P."/>
            <person name="Stursova M."/>
            <person name="Weitz H."/>
            <person name="Taylor A."/>
            <person name="Grigoriev I.V."/>
            <person name="Nagy L.G."/>
            <person name="Martin F."/>
            <person name="Kauserud H."/>
        </authorList>
    </citation>
    <scope>NUCLEOTIDE SEQUENCE</scope>
    <source>
        <strain evidence="2">CBHHK067</strain>
    </source>
</reference>
<evidence type="ECO:0000313" key="2">
    <source>
        <dbReference type="EMBL" id="KAJ7667112.1"/>
    </source>
</evidence>
<dbReference type="EMBL" id="JARKIE010000206">
    <property type="protein sequence ID" value="KAJ7667112.1"/>
    <property type="molecule type" value="Genomic_DNA"/>
</dbReference>
<organism evidence="2 3">
    <name type="scientific">Mycena rosella</name>
    <name type="common">Pink bonnet</name>
    <name type="synonym">Agaricus rosellus</name>
    <dbReference type="NCBI Taxonomy" id="1033263"/>
    <lineage>
        <taxon>Eukaryota</taxon>
        <taxon>Fungi</taxon>
        <taxon>Dikarya</taxon>
        <taxon>Basidiomycota</taxon>
        <taxon>Agaricomycotina</taxon>
        <taxon>Agaricomycetes</taxon>
        <taxon>Agaricomycetidae</taxon>
        <taxon>Agaricales</taxon>
        <taxon>Marasmiineae</taxon>
        <taxon>Mycenaceae</taxon>
        <taxon>Mycena</taxon>
    </lineage>
</organism>
<protein>
    <recommendedName>
        <fullName evidence="4">Endonuclease/exonuclease/phosphatase domain-containing protein</fullName>
    </recommendedName>
</protein>
<accession>A0AAD7CWA3</accession>
<comment type="caution">
    <text evidence="2">The sequence shown here is derived from an EMBL/GenBank/DDBJ whole genome shotgun (WGS) entry which is preliminary data.</text>
</comment>
<sequence length="159" mass="18540">NYTHPDNVFCSSPLLSSFVTCNTAPALRPEKTDHLPVIYELDVRPNVVEHVPRPMWRKTEWDEFRATLFIELSGVLLRASYATREEVDDAIAAVHDAIQTCVDAHVQMSKPSPYRKRWWTDALAVLKRESQRALRDAHQHRMTPEHPVHEEARVRRNMY</sequence>
<keyword evidence="3" id="KW-1185">Reference proteome</keyword>
<evidence type="ECO:0000256" key="1">
    <source>
        <dbReference type="SAM" id="MobiDB-lite"/>
    </source>
</evidence>
<gene>
    <name evidence="2" type="ORF">B0H17DRAFT_844022</name>
</gene>
<feature type="non-terminal residue" evidence="2">
    <location>
        <position position="1"/>
    </location>
</feature>
<proteinExistence type="predicted"/>
<feature type="region of interest" description="Disordered" evidence="1">
    <location>
        <begin position="136"/>
        <end position="159"/>
    </location>
</feature>
<feature type="non-terminal residue" evidence="2">
    <location>
        <position position="159"/>
    </location>
</feature>